<evidence type="ECO:0000313" key="2">
    <source>
        <dbReference type="Proteomes" id="UP000241206"/>
    </source>
</evidence>
<accession>A0A2T4I634</accession>
<organism evidence="1 2">
    <name type="scientific">Edaphosphingomonas fennica</name>
    <dbReference type="NCBI Taxonomy" id="114404"/>
    <lineage>
        <taxon>Bacteria</taxon>
        <taxon>Pseudomonadati</taxon>
        <taxon>Pseudomonadota</taxon>
        <taxon>Alphaproteobacteria</taxon>
        <taxon>Sphingomonadales</taxon>
        <taxon>Rhizorhabdaceae</taxon>
        <taxon>Edaphosphingomonas</taxon>
    </lineage>
</organism>
<dbReference type="AlphaFoldDB" id="A0A2T4I634"/>
<gene>
    <name evidence="1" type="ORF">CV103_05075</name>
</gene>
<protein>
    <submittedName>
        <fullName evidence="1">Uncharacterized protein</fullName>
    </submittedName>
</protein>
<name>A0A2T4I634_9SPHN</name>
<reference evidence="1 2" key="1">
    <citation type="submission" date="2017-11" db="EMBL/GenBank/DDBJ databases">
        <title>Sphingomonas oleivorans sp. nov., isolated from oil-contaminated soil.</title>
        <authorList>
            <person name="Wang L."/>
            <person name="Chen L."/>
        </authorList>
    </citation>
    <scope>NUCLEOTIDE SEQUENCE [LARGE SCALE GENOMIC DNA]</scope>
    <source>
        <strain evidence="1 2">K101</strain>
    </source>
</reference>
<dbReference type="Proteomes" id="UP000241206">
    <property type="component" value="Unassembled WGS sequence"/>
</dbReference>
<dbReference type="EMBL" id="PHHF01000020">
    <property type="protein sequence ID" value="PTD25913.1"/>
    <property type="molecule type" value="Genomic_DNA"/>
</dbReference>
<proteinExistence type="predicted"/>
<sequence length="59" mass="6558">MGLFLTRRCGQALNLYPEGGAIIERQPDLDTVFIFTAGEDFHVSTGSMHSRDDMMVVIP</sequence>
<comment type="caution">
    <text evidence="1">The sequence shown here is derived from an EMBL/GenBank/DDBJ whole genome shotgun (WGS) entry which is preliminary data.</text>
</comment>
<keyword evidence="2" id="KW-1185">Reference proteome</keyword>
<evidence type="ECO:0000313" key="1">
    <source>
        <dbReference type="EMBL" id="PTD25913.1"/>
    </source>
</evidence>